<evidence type="ECO:0000313" key="1">
    <source>
        <dbReference type="EMBL" id="KAJ7528448.1"/>
    </source>
</evidence>
<name>A0ACC2BF60_DIPCM</name>
<proteinExistence type="predicted"/>
<keyword evidence="2" id="KW-1185">Reference proteome</keyword>
<organism evidence="1 2">
    <name type="scientific">Diphasiastrum complanatum</name>
    <name type="common">Issler's clubmoss</name>
    <name type="synonym">Lycopodium complanatum</name>
    <dbReference type="NCBI Taxonomy" id="34168"/>
    <lineage>
        <taxon>Eukaryota</taxon>
        <taxon>Viridiplantae</taxon>
        <taxon>Streptophyta</taxon>
        <taxon>Embryophyta</taxon>
        <taxon>Tracheophyta</taxon>
        <taxon>Lycopodiopsida</taxon>
        <taxon>Lycopodiales</taxon>
        <taxon>Lycopodiaceae</taxon>
        <taxon>Lycopodioideae</taxon>
        <taxon>Diphasiastrum</taxon>
    </lineage>
</organism>
<comment type="caution">
    <text evidence="1">The sequence shown here is derived from an EMBL/GenBank/DDBJ whole genome shotgun (WGS) entry which is preliminary data.</text>
</comment>
<protein>
    <submittedName>
        <fullName evidence="1">Uncharacterized protein</fullName>
    </submittedName>
</protein>
<sequence>MSSSTTTALLGTTDPRRGKYFSYRRSMSMLIVFSMIFLIVTLSTAEYHSLPFRSTQAVLHSGTEGFQAVHFNHGADRGTVPLKIPLSNNSSQLKTRKLRVCFLLKISVQYKKQHFWTGKVRSSFQLVKFYVC</sequence>
<gene>
    <name evidence="1" type="ORF">O6H91_15G004500</name>
</gene>
<dbReference type="EMBL" id="CM055106">
    <property type="protein sequence ID" value="KAJ7528448.1"/>
    <property type="molecule type" value="Genomic_DNA"/>
</dbReference>
<evidence type="ECO:0000313" key="2">
    <source>
        <dbReference type="Proteomes" id="UP001162992"/>
    </source>
</evidence>
<reference evidence="2" key="1">
    <citation type="journal article" date="2024" name="Proc. Natl. Acad. Sci. U.S.A.">
        <title>Extraordinary preservation of gene collinearity over three hundred million years revealed in homosporous lycophytes.</title>
        <authorList>
            <person name="Li C."/>
            <person name="Wickell D."/>
            <person name="Kuo L.Y."/>
            <person name="Chen X."/>
            <person name="Nie B."/>
            <person name="Liao X."/>
            <person name="Peng D."/>
            <person name="Ji J."/>
            <person name="Jenkins J."/>
            <person name="Williams M."/>
            <person name="Shu S."/>
            <person name="Plott C."/>
            <person name="Barry K."/>
            <person name="Rajasekar S."/>
            <person name="Grimwood J."/>
            <person name="Han X."/>
            <person name="Sun S."/>
            <person name="Hou Z."/>
            <person name="He W."/>
            <person name="Dai G."/>
            <person name="Sun C."/>
            <person name="Schmutz J."/>
            <person name="Leebens-Mack J.H."/>
            <person name="Li F.W."/>
            <person name="Wang L."/>
        </authorList>
    </citation>
    <scope>NUCLEOTIDE SEQUENCE [LARGE SCALE GENOMIC DNA]</scope>
    <source>
        <strain evidence="2">cv. PW_Plant_1</strain>
    </source>
</reference>
<dbReference type="Proteomes" id="UP001162992">
    <property type="component" value="Chromosome 15"/>
</dbReference>
<accession>A0ACC2BF60</accession>